<proteinExistence type="predicted"/>
<organism evidence="3">
    <name type="scientific">Rhipicephalus microplus</name>
    <name type="common">Cattle tick</name>
    <name type="synonym">Boophilus microplus</name>
    <dbReference type="NCBI Taxonomy" id="6941"/>
    <lineage>
        <taxon>Eukaryota</taxon>
        <taxon>Metazoa</taxon>
        <taxon>Ecdysozoa</taxon>
        <taxon>Arthropoda</taxon>
        <taxon>Chelicerata</taxon>
        <taxon>Arachnida</taxon>
        <taxon>Acari</taxon>
        <taxon>Parasitiformes</taxon>
        <taxon>Ixodida</taxon>
        <taxon>Ixodoidea</taxon>
        <taxon>Ixodidae</taxon>
        <taxon>Rhipicephalinae</taxon>
        <taxon>Rhipicephalus</taxon>
        <taxon>Boophilus</taxon>
    </lineage>
</organism>
<sequence length="71" mass="8165">MWQALAYLVRVFVLAFFLGSEMEFFSVCHQLLLDETKGRFLKHLSRQRPSGASRGRRHTSWQTPGSHASSL</sequence>
<feature type="signal peptide" evidence="2">
    <location>
        <begin position="1"/>
        <end position="22"/>
    </location>
</feature>
<accession>A0A6M2DBN3</accession>
<feature type="chain" id="PRO_5026955425" evidence="2">
    <location>
        <begin position="23"/>
        <end position="71"/>
    </location>
</feature>
<dbReference type="EMBL" id="GHWJ01010779">
    <property type="protein sequence ID" value="NOV43516.1"/>
    <property type="molecule type" value="Transcribed_RNA"/>
</dbReference>
<evidence type="ECO:0000256" key="1">
    <source>
        <dbReference type="SAM" id="MobiDB-lite"/>
    </source>
</evidence>
<reference evidence="3" key="1">
    <citation type="submission" date="2019-09" db="EMBL/GenBank/DDBJ databases">
        <title>Organ-specific transcriptomic study of the physiology of the cattle tick, Rhipicephalus microplus.</title>
        <authorList>
            <person name="Tirloni L."/>
            <person name="Braz G."/>
            <person name="Gandara A.C.P."/>
            <person name="Sabadin G.A."/>
            <person name="da Silva R.M."/>
            <person name="Guizzo M.G."/>
            <person name="Machado J.A."/>
            <person name="Costa E.P."/>
            <person name="Gomes H.F."/>
            <person name="Moraes J."/>
            <person name="Mota M.B.S."/>
            <person name="Mesquita R.D."/>
            <person name="Alvarenga P.H."/>
            <person name="Alves F."/>
            <person name="Seixas A."/>
            <person name="da Fonseca R.N."/>
            <person name="Fogaca A."/>
            <person name="Logullo C."/>
            <person name="Tanaka A."/>
            <person name="Daffre S."/>
            <person name="Termignoni C."/>
            <person name="Vaz I.S.Jr."/>
            <person name="Oliveira P.L."/>
            <person name="Ribeiro J.M."/>
        </authorList>
    </citation>
    <scope>NUCLEOTIDE SEQUENCE</scope>
    <source>
        <strain evidence="3">Porto Alegre</strain>
    </source>
</reference>
<feature type="region of interest" description="Disordered" evidence="1">
    <location>
        <begin position="45"/>
        <end position="71"/>
    </location>
</feature>
<evidence type="ECO:0000313" key="3">
    <source>
        <dbReference type="EMBL" id="NOV43516.1"/>
    </source>
</evidence>
<dbReference type="AlphaFoldDB" id="A0A6M2DBN3"/>
<name>A0A6M2DBN3_RHIMP</name>
<feature type="compositionally biased region" description="Polar residues" evidence="1">
    <location>
        <begin position="60"/>
        <end position="71"/>
    </location>
</feature>
<keyword evidence="2" id="KW-0732">Signal</keyword>
<protein>
    <submittedName>
        <fullName evidence="3">Putative secreted protein</fullName>
    </submittedName>
</protein>
<evidence type="ECO:0000256" key="2">
    <source>
        <dbReference type="SAM" id="SignalP"/>
    </source>
</evidence>